<dbReference type="AlphaFoldDB" id="A0A5R9GH15"/>
<proteinExistence type="predicted"/>
<dbReference type="OrthoDB" id="2667321at2"/>
<dbReference type="Proteomes" id="UP000309676">
    <property type="component" value="Unassembled WGS sequence"/>
</dbReference>
<dbReference type="RefSeq" id="WP_138194287.1">
    <property type="nucleotide sequence ID" value="NZ_VCIW01000006.1"/>
</dbReference>
<feature type="region of interest" description="Disordered" evidence="2">
    <location>
        <begin position="360"/>
        <end position="427"/>
    </location>
</feature>
<dbReference type="EMBL" id="VCIW01000006">
    <property type="protein sequence ID" value="TLS52043.1"/>
    <property type="molecule type" value="Genomic_DNA"/>
</dbReference>
<comment type="caution">
    <text evidence="3">The sequence shown here is derived from an EMBL/GenBank/DDBJ whole genome shotgun (WGS) entry which is preliminary data.</text>
</comment>
<evidence type="ECO:0000256" key="2">
    <source>
        <dbReference type="SAM" id="MobiDB-lite"/>
    </source>
</evidence>
<feature type="compositionally biased region" description="Basic and acidic residues" evidence="2">
    <location>
        <begin position="227"/>
        <end position="260"/>
    </location>
</feature>
<feature type="compositionally biased region" description="Basic and acidic residues" evidence="2">
    <location>
        <begin position="270"/>
        <end position="299"/>
    </location>
</feature>
<feature type="region of interest" description="Disordered" evidence="2">
    <location>
        <begin position="227"/>
        <end position="341"/>
    </location>
</feature>
<organism evidence="3 4">
    <name type="scientific">Paenibacillus antri</name>
    <dbReference type="NCBI Taxonomy" id="2582848"/>
    <lineage>
        <taxon>Bacteria</taxon>
        <taxon>Bacillati</taxon>
        <taxon>Bacillota</taxon>
        <taxon>Bacilli</taxon>
        <taxon>Bacillales</taxon>
        <taxon>Paenibacillaceae</taxon>
        <taxon>Paenibacillus</taxon>
    </lineage>
</organism>
<name>A0A5R9GH15_9BACL</name>
<evidence type="ECO:0000313" key="4">
    <source>
        <dbReference type="Proteomes" id="UP000309676"/>
    </source>
</evidence>
<reference evidence="3 4" key="1">
    <citation type="submission" date="2019-05" db="EMBL/GenBank/DDBJ databases">
        <authorList>
            <person name="Narsing Rao M.P."/>
            <person name="Li W.J."/>
        </authorList>
    </citation>
    <scope>NUCLEOTIDE SEQUENCE [LARGE SCALE GENOMIC DNA]</scope>
    <source>
        <strain evidence="3 4">SYSU_K30003</strain>
    </source>
</reference>
<sequence>MSEWKRETKRKLFGLHPGKTAEYIRKLKQYQQQSLLELRNQVEAQEKSNAALKREAEALEAELADRRRTDALYQTAQDRLAASKKALRALGEAEAKSIGDRMKAEEERHWKRMERIEAQSRRYEETFRSLLEELTELVGKVERLDRGLDLIEDQGAEQPVEETAGVSFYEVAASKVLEEREADRAPVFEENTDEAPTPTEIHEEELESLHRHAKVIQFKLRKIVEERKTDGEGLEAGEKEAEADRRKSAAKEEDRREAQTKTEPAVEALELERREAEGVAEKRETENARASREDYREDMELAAASSWGASSPVAPSSKRSSARKNEMRRAPRSPSKPSAFWGDINEYLDDFGDTAVEADGGLEENIDGGGFERKSDFFDLPSSPVEAPSRKSEASSRSSTPPDRVVAAPPRGASTGEEQGRESPALTEEILSIRNRYIVGKLAGETLHGYDGRVIVNKNQRITPAIVQEADKEGKLPDLIIHMIVPIEGGEV</sequence>
<accession>A0A5R9GH15</accession>
<evidence type="ECO:0000313" key="3">
    <source>
        <dbReference type="EMBL" id="TLS52043.1"/>
    </source>
</evidence>
<keyword evidence="4" id="KW-1185">Reference proteome</keyword>
<feature type="coiled-coil region" evidence="1">
    <location>
        <begin position="35"/>
        <end position="69"/>
    </location>
</feature>
<feature type="compositionally biased region" description="Low complexity" evidence="2">
    <location>
        <begin position="310"/>
        <end position="319"/>
    </location>
</feature>
<gene>
    <name evidence="3" type="ORF">FE782_11775</name>
</gene>
<evidence type="ECO:0000256" key="1">
    <source>
        <dbReference type="SAM" id="Coils"/>
    </source>
</evidence>
<protein>
    <submittedName>
        <fullName evidence="3">Uncharacterized protein</fullName>
    </submittedName>
</protein>
<keyword evidence="1" id="KW-0175">Coiled coil</keyword>